<feature type="transmembrane region" description="Helical" evidence="1">
    <location>
        <begin position="157"/>
        <end position="175"/>
    </location>
</feature>
<reference evidence="2" key="1">
    <citation type="submission" date="2023-05" db="EMBL/GenBank/DDBJ databases">
        <title>Nepenthes gracilis genome sequencing.</title>
        <authorList>
            <person name="Fukushima K."/>
        </authorList>
    </citation>
    <scope>NUCLEOTIDE SEQUENCE</scope>
    <source>
        <strain evidence="2">SING2019-196</strain>
    </source>
</reference>
<organism evidence="2 3">
    <name type="scientific">Nepenthes gracilis</name>
    <name type="common">Slender pitcher plant</name>
    <dbReference type="NCBI Taxonomy" id="150966"/>
    <lineage>
        <taxon>Eukaryota</taxon>
        <taxon>Viridiplantae</taxon>
        <taxon>Streptophyta</taxon>
        <taxon>Embryophyta</taxon>
        <taxon>Tracheophyta</taxon>
        <taxon>Spermatophyta</taxon>
        <taxon>Magnoliopsida</taxon>
        <taxon>eudicotyledons</taxon>
        <taxon>Gunneridae</taxon>
        <taxon>Pentapetalae</taxon>
        <taxon>Caryophyllales</taxon>
        <taxon>Nepenthaceae</taxon>
        <taxon>Nepenthes</taxon>
    </lineage>
</organism>
<dbReference type="Proteomes" id="UP001279734">
    <property type="component" value="Unassembled WGS sequence"/>
</dbReference>
<sequence>MLVAGSFMHDVEIPCCRPVLLLSVCCGNLAWLVGCLDPPRPCGSLNLVPAIPRTTVASWPNLLPGWICGSRLLLVFFSALFICADGLEALKMSSVLLRGADHSCGGLLLITCGLVPCYVVLLEHGQLKGAFLQLIMEMLLDYFGALAVYWLPPDEVLLILIDLLNLVLFGLNCILRPVIAGSQAKGGTWSCSEVTPGVGGCAASVEANRLNAGSILFEPLLWLDRFWISNSAGLQVLDLANLLNGLLSSADFGMPACSALKLGSVALQVNCPRRCSRCTASCTFTVDDLAVAMFGTALDCSVELLSCFLLLLVLAEDIPC</sequence>
<keyword evidence="3" id="KW-1185">Reference proteome</keyword>
<proteinExistence type="predicted"/>
<gene>
    <name evidence="2" type="ORF">Nepgr_020386</name>
</gene>
<feature type="transmembrane region" description="Helical" evidence="1">
    <location>
        <begin position="102"/>
        <end position="122"/>
    </location>
</feature>
<keyword evidence="1" id="KW-0472">Membrane</keyword>
<comment type="caution">
    <text evidence="2">The sequence shown here is derived from an EMBL/GenBank/DDBJ whole genome shotgun (WGS) entry which is preliminary data.</text>
</comment>
<feature type="transmembrane region" description="Helical" evidence="1">
    <location>
        <begin position="62"/>
        <end position="82"/>
    </location>
</feature>
<dbReference type="EMBL" id="BSYO01000019">
    <property type="protein sequence ID" value="GMH18545.1"/>
    <property type="molecule type" value="Genomic_DNA"/>
</dbReference>
<keyword evidence="1" id="KW-0812">Transmembrane</keyword>
<protein>
    <submittedName>
        <fullName evidence="2">Uncharacterized protein</fullName>
    </submittedName>
</protein>
<accession>A0AAD3SV87</accession>
<evidence type="ECO:0000256" key="1">
    <source>
        <dbReference type="SAM" id="Phobius"/>
    </source>
</evidence>
<name>A0AAD3SV87_NEPGR</name>
<keyword evidence="1" id="KW-1133">Transmembrane helix</keyword>
<evidence type="ECO:0000313" key="2">
    <source>
        <dbReference type="EMBL" id="GMH18545.1"/>
    </source>
</evidence>
<dbReference type="AlphaFoldDB" id="A0AAD3SV87"/>
<evidence type="ECO:0000313" key="3">
    <source>
        <dbReference type="Proteomes" id="UP001279734"/>
    </source>
</evidence>
<feature type="transmembrane region" description="Helical" evidence="1">
    <location>
        <begin position="134"/>
        <end position="151"/>
    </location>
</feature>